<dbReference type="InterPro" id="IPR026960">
    <property type="entry name" value="RVT-Znf"/>
</dbReference>
<dbReference type="AlphaFoldDB" id="A0AAU9LIU8"/>
<evidence type="ECO:0000313" key="2">
    <source>
        <dbReference type="EMBL" id="CAH1414322.1"/>
    </source>
</evidence>
<dbReference type="Proteomes" id="UP001157418">
    <property type="component" value="Unassembled WGS sequence"/>
</dbReference>
<name>A0AAU9LIU8_9ASTR</name>
<dbReference type="Pfam" id="PF13966">
    <property type="entry name" value="zf-RVT"/>
    <property type="match status" value="1"/>
</dbReference>
<gene>
    <name evidence="2" type="ORF">LVIROSA_LOCUS2241</name>
</gene>
<evidence type="ECO:0000313" key="3">
    <source>
        <dbReference type="Proteomes" id="UP001157418"/>
    </source>
</evidence>
<keyword evidence="3" id="KW-1185">Reference proteome</keyword>
<comment type="caution">
    <text evidence="2">The sequence shown here is derived from an EMBL/GenBank/DDBJ whole genome shotgun (WGS) entry which is preliminary data.</text>
</comment>
<accession>A0AAU9LIU8</accession>
<evidence type="ECO:0000259" key="1">
    <source>
        <dbReference type="Pfam" id="PF13966"/>
    </source>
</evidence>
<feature type="domain" description="Reverse transcriptase zinc-binding" evidence="1">
    <location>
        <begin position="103"/>
        <end position="168"/>
    </location>
</feature>
<proteinExistence type="predicted"/>
<dbReference type="EMBL" id="CAKMRJ010000001">
    <property type="protein sequence ID" value="CAH1414322.1"/>
    <property type="molecule type" value="Genomic_DNA"/>
</dbReference>
<protein>
    <recommendedName>
        <fullName evidence="1">Reverse transcriptase zinc-binding domain-containing protein</fullName>
    </recommendedName>
</protein>
<sequence>MVKWWWRLRTGASTIWAAVINGIHNLNLKLDDYYANNRLPGTWKNIAGVCKELRKKNIASEDVLCKRTNSAVESWTCKLTLDGIFAVNALRKIWDMSLPISGRKFEWIREVPIKVVCFIWRAWLGKIPTKLALVKRGVSVGDIKCSLCDNWEEDSDHVLVGCEYAKEVLSWIFKWCSVTMPPNQNCG</sequence>
<organism evidence="2 3">
    <name type="scientific">Lactuca virosa</name>
    <dbReference type="NCBI Taxonomy" id="75947"/>
    <lineage>
        <taxon>Eukaryota</taxon>
        <taxon>Viridiplantae</taxon>
        <taxon>Streptophyta</taxon>
        <taxon>Embryophyta</taxon>
        <taxon>Tracheophyta</taxon>
        <taxon>Spermatophyta</taxon>
        <taxon>Magnoliopsida</taxon>
        <taxon>eudicotyledons</taxon>
        <taxon>Gunneridae</taxon>
        <taxon>Pentapetalae</taxon>
        <taxon>asterids</taxon>
        <taxon>campanulids</taxon>
        <taxon>Asterales</taxon>
        <taxon>Asteraceae</taxon>
        <taxon>Cichorioideae</taxon>
        <taxon>Cichorieae</taxon>
        <taxon>Lactucinae</taxon>
        <taxon>Lactuca</taxon>
    </lineage>
</organism>
<reference evidence="2 3" key="1">
    <citation type="submission" date="2022-01" db="EMBL/GenBank/DDBJ databases">
        <authorList>
            <person name="Xiong W."/>
            <person name="Schranz E."/>
        </authorList>
    </citation>
    <scope>NUCLEOTIDE SEQUENCE [LARGE SCALE GENOMIC DNA]</scope>
</reference>